<evidence type="ECO:0000259" key="4">
    <source>
        <dbReference type="Pfam" id="PF13649"/>
    </source>
</evidence>
<comment type="caution">
    <text evidence="5">The sequence shown here is derived from an EMBL/GenBank/DDBJ whole genome shotgun (WGS) entry which is preliminary data.</text>
</comment>
<dbReference type="RefSeq" id="WP_011873869.1">
    <property type="nucleotide sequence ID" value="NZ_BAAAGS010000031.1"/>
</dbReference>
<dbReference type="InterPro" id="IPR051052">
    <property type="entry name" value="Diverse_substrate_MTase"/>
</dbReference>
<evidence type="ECO:0000256" key="1">
    <source>
        <dbReference type="ARBA" id="ARBA00022603"/>
    </source>
</evidence>
<sequence>MRRGAGHGSAETLHSARTQALSFGDGSDEYDRTRPRYPDELILDLVADKPERALDIGTGTGVVGRQLQPHVPEVVGIEPDERMRAVARRRGLRVENATFESWQPGSRTFDLVVSGQAWHWVEPEEGTRKVASVLVAGGRFGVFWNFARPSEQFLAVASPVYRRHAPELAERTLLLGNDDGRVSRTAGRLRESGQFHDVSVSTYPSSVSYTPREWVDHIGTWSDHRALPGQRAAALGAELAEALAGLGAVFDMDYANVLVSARKQPRASGSGQEVRR</sequence>
<gene>
    <name evidence="5" type="ORF">GCM10009533_44000</name>
</gene>
<reference evidence="6" key="1">
    <citation type="journal article" date="2019" name="Int. J. Syst. Evol. Microbiol.">
        <title>The Global Catalogue of Microorganisms (GCM) 10K type strain sequencing project: providing services to taxonomists for standard genome sequencing and annotation.</title>
        <authorList>
            <consortium name="The Broad Institute Genomics Platform"/>
            <consortium name="The Broad Institute Genome Sequencing Center for Infectious Disease"/>
            <person name="Wu L."/>
            <person name="Ma J."/>
        </authorList>
    </citation>
    <scope>NUCLEOTIDE SEQUENCE [LARGE SCALE GENOMIC DNA]</scope>
    <source>
        <strain evidence="6">JCM 10303</strain>
    </source>
</reference>
<evidence type="ECO:0000256" key="2">
    <source>
        <dbReference type="ARBA" id="ARBA00022679"/>
    </source>
</evidence>
<organism evidence="5 6">
    <name type="scientific">Saccharopolyspora erythraea</name>
    <name type="common">Streptomyces erythraeus</name>
    <dbReference type="NCBI Taxonomy" id="1836"/>
    <lineage>
        <taxon>Bacteria</taxon>
        <taxon>Bacillati</taxon>
        <taxon>Actinomycetota</taxon>
        <taxon>Actinomycetes</taxon>
        <taxon>Pseudonocardiales</taxon>
        <taxon>Pseudonocardiaceae</taxon>
        <taxon>Saccharopolyspora</taxon>
    </lineage>
</organism>
<dbReference type="SUPFAM" id="SSF53335">
    <property type="entry name" value="S-adenosyl-L-methionine-dependent methyltransferases"/>
    <property type="match status" value="1"/>
</dbReference>
<feature type="region of interest" description="Disordered" evidence="3">
    <location>
        <begin position="1"/>
        <end position="34"/>
    </location>
</feature>
<accession>A0ABP3NDR3</accession>
<dbReference type="PANTHER" id="PTHR44942">
    <property type="entry name" value="METHYLTRANSF_11 DOMAIN-CONTAINING PROTEIN"/>
    <property type="match status" value="1"/>
</dbReference>
<name>A0ABP3NDR3_SACER</name>
<proteinExistence type="predicted"/>
<evidence type="ECO:0000313" key="5">
    <source>
        <dbReference type="EMBL" id="GAA0540102.1"/>
    </source>
</evidence>
<dbReference type="InterPro" id="IPR041698">
    <property type="entry name" value="Methyltransf_25"/>
</dbReference>
<dbReference type="GO" id="GO:0032259">
    <property type="term" value="P:methylation"/>
    <property type="evidence" value="ECO:0007669"/>
    <property type="project" value="UniProtKB-KW"/>
</dbReference>
<keyword evidence="2" id="KW-0808">Transferase</keyword>
<dbReference type="Gene3D" id="3.40.50.150">
    <property type="entry name" value="Vaccinia Virus protein VP39"/>
    <property type="match status" value="1"/>
</dbReference>
<keyword evidence="6" id="KW-1185">Reference proteome</keyword>
<evidence type="ECO:0000256" key="3">
    <source>
        <dbReference type="SAM" id="MobiDB-lite"/>
    </source>
</evidence>
<dbReference type="Proteomes" id="UP001500729">
    <property type="component" value="Unassembled WGS sequence"/>
</dbReference>
<keyword evidence="1 5" id="KW-0489">Methyltransferase</keyword>
<feature type="domain" description="Methyltransferase" evidence="4">
    <location>
        <begin position="54"/>
        <end position="138"/>
    </location>
</feature>
<dbReference type="GO" id="GO:0008168">
    <property type="term" value="F:methyltransferase activity"/>
    <property type="evidence" value="ECO:0007669"/>
    <property type="project" value="UniProtKB-KW"/>
</dbReference>
<dbReference type="InterPro" id="IPR029063">
    <property type="entry name" value="SAM-dependent_MTases_sf"/>
</dbReference>
<dbReference type="EMBL" id="BAAAGS010000031">
    <property type="protein sequence ID" value="GAA0540102.1"/>
    <property type="molecule type" value="Genomic_DNA"/>
</dbReference>
<dbReference type="CDD" id="cd02440">
    <property type="entry name" value="AdoMet_MTases"/>
    <property type="match status" value="1"/>
</dbReference>
<protein>
    <submittedName>
        <fullName evidence="5">Class I SAM-dependent methyltransferase</fullName>
    </submittedName>
</protein>
<dbReference type="PANTHER" id="PTHR44942:SF4">
    <property type="entry name" value="METHYLTRANSFERASE TYPE 11 DOMAIN-CONTAINING PROTEIN"/>
    <property type="match status" value="1"/>
</dbReference>
<dbReference type="Pfam" id="PF13649">
    <property type="entry name" value="Methyltransf_25"/>
    <property type="match status" value="1"/>
</dbReference>
<evidence type="ECO:0000313" key="6">
    <source>
        <dbReference type="Proteomes" id="UP001500729"/>
    </source>
</evidence>